<keyword evidence="2" id="KW-1185">Reference proteome</keyword>
<proteinExistence type="predicted"/>
<sequence length="82" mass="8904">MTIVISTSREHFWANRSDRSTLSNQSDFSFLQINPSYCGAVLNAIKLLDRCQSAGLAKEKRGIIASKNPLLALIPPAGEIAS</sequence>
<comment type="caution">
    <text evidence="1">The sequence shown here is derived from an EMBL/GenBank/DDBJ whole genome shotgun (WGS) entry which is preliminary data.</text>
</comment>
<evidence type="ECO:0000313" key="1">
    <source>
        <dbReference type="EMBL" id="NQE34155.1"/>
    </source>
</evidence>
<accession>A0ABX2CX59</accession>
<reference evidence="1 2" key="1">
    <citation type="journal article" date="2020" name="Sci. Rep.">
        <title>A novel cyanobacterial geosmin producer, revising GeoA distribution and dispersion patterns in Bacteria.</title>
        <authorList>
            <person name="Churro C."/>
            <person name="Semedo-Aguiar A.P."/>
            <person name="Silva A.D."/>
            <person name="Pereira-Leal J.B."/>
            <person name="Leite R.B."/>
        </authorList>
    </citation>
    <scope>NUCLEOTIDE SEQUENCE [LARGE SCALE GENOMIC DNA]</scope>
    <source>
        <strain evidence="1 2">IPMA8</strain>
    </source>
</reference>
<name>A0ABX2CX59_9CYAN</name>
<dbReference type="Proteomes" id="UP000702425">
    <property type="component" value="Unassembled WGS sequence"/>
</dbReference>
<evidence type="ECO:0000313" key="2">
    <source>
        <dbReference type="Proteomes" id="UP000702425"/>
    </source>
</evidence>
<gene>
    <name evidence="1" type="ORF">E5S67_01878</name>
</gene>
<dbReference type="EMBL" id="SRRZ01000025">
    <property type="protein sequence ID" value="NQE34155.1"/>
    <property type="molecule type" value="Genomic_DNA"/>
</dbReference>
<organism evidence="1 2">
    <name type="scientific">Microcoleus asticus IPMA8</name>
    <dbReference type="NCBI Taxonomy" id="2563858"/>
    <lineage>
        <taxon>Bacteria</taxon>
        <taxon>Bacillati</taxon>
        <taxon>Cyanobacteriota</taxon>
        <taxon>Cyanophyceae</taxon>
        <taxon>Oscillatoriophycideae</taxon>
        <taxon>Oscillatoriales</taxon>
        <taxon>Microcoleaceae</taxon>
        <taxon>Microcoleus</taxon>
        <taxon>Microcoleus asticus</taxon>
    </lineage>
</organism>
<protein>
    <submittedName>
        <fullName evidence="1">Uncharacterized protein</fullName>
    </submittedName>
</protein>